<evidence type="ECO:0000259" key="1">
    <source>
        <dbReference type="Pfam" id="PF01471"/>
    </source>
</evidence>
<feature type="domain" description="Peptidoglycan binding-like" evidence="1">
    <location>
        <begin position="57"/>
        <end position="109"/>
    </location>
</feature>
<accession>A0ABU3UD12</accession>
<evidence type="ECO:0000313" key="2">
    <source>
        <dbReference type="EMBL" id="MDU8991761.1"/>
    </source>
</evidence>
<dbReference type="Proteomes" id="UP001257627">
    <property type="component" value="Unassembled WGS sequence"/>
</dbReference>
<evidence type="ECO:0000313" key="3">
    <source>
        <dbReference type="Proteomes" id="UP001257627"/>
    </source>
</evidence>
<dbReference type="Gene3D" id="1.10.101.10">
    <property type="entry name" value="PGBD-like superfamily/PGBD"/>
    <property type="match status" value="1"/>
</dbReference>
<keyword evidence="3" id="KW-1185">Reference proteome</keyword>
<dbReference type="EMBL" id="JARAKF010000001">
    <property type="protein sequence ID" value="MDU8991761.1"/>
    <property type="molecule type" value="Genomic_DNA"/>
</dbReference>
<reference evidence="2 3" key="1">
    <citation type="submission" date="2023-02" db="EMBL/GenBank/DDBJ databases">
        <authorList>
            <person name="Maleckis M."/>
        </authorList>
    </citation>
    <scope>NUCLEOTIDE SEQUENCE [LARGE SCALE GENOMIC DNA]</scope>
    <source>
        <strain evidence="2 3">P8-A2</strain>
    </source>
</reference>
<dbReference type="InterPro" id="IPR002477">
    <property type="entry name" value="Peptidoglycan-bd-like"/>
</dbReference>
<gene>
    <name evidence="2" type="ORF">PU648_05085</name>
</gene>
<sequence>MGFVEAARAVVCAVALAAVCAGGTQSAGGSRLHGEGPPVDDWQAAPRLEKGHTPSSDLVGLWQGILWADGYLPRTSVTCSYDATTVAATRVWQSNHRLSADGVVGPATYGTASRRLAVVPPWTVYHGDRFDLPLRRNRDGVYEVWDVGRFRELRLDAVTLAQCRR</sequence>
<proteinExistence type="predicted"/>
<dbReference type="SUPFAM" id="SSF47090">
    <property type="entry name" value="PGBD-like"/>
    <property type="match status" value="1"/>
</dbReference>
<organism evidence="2 3">
    <name type="scientific">Streptomyces mirabilis</name>
    <dbReference type="NCBI Taxonomy" id="68239"/>
    <lineage>
        <taxon>Bacteria</taxon>
        <taxon>Bacillati</taxon>
        <taxon>Actinomycetota</taxon>
        <taxon>Actinomycetes</taxon>
        <taxon>Kitasatosporales</taxon>
        <taxon>Streptomycetaceae</taxon>
        <taxon>Streptomyces</taxon>
    </lineage>
</organism>
<comment type="caution">
    <text evidence="2">The sequence shown here is derived from an EMBL/GenBank/DDBJ whole genome shotgun (WGS) entry which is preliminary data.</text>
</comment>
<dbReference type="InterPro" id="IPR036366">
    <property type="entry name" value="PGBDSf"/>
</dbReference>
<dbReference type="RefSeq" id="WP_143604350.1">
    <property type="nucleotide sequence ID" value="NZ_CP107955.1"/>
</dbReference>
<name>A0ABU3UD12_9ACTN</name>
<protein>
    <submittedName>
        <fullName evidence="2">Peptidoglycan-binding protein</fullName>
    </submittedName>
</protein>
<dbReference type="Pfam" id="PF01471">
    <property type="entry name" value="PG_binding_1"/>
    <property type="match status" value="1"/>
</dbReference>
<dbReference type="InterPro" id="IPR036365">
    <property type="entry name" value="PGBD-like_sf"/>
</dbReference>